<proteinExistence type="predicted"/>
<organism evidence="2">
    <name type="scientific">uncultured Thiotrichaceae bacterium</name>
    <dbReference type="NCBI Taxonomy" id="298394"/>
    <lineage>
        <taxon>Bacteria</taxon>
        <taxon>Pseudomonadati</taxon>
        <taxon>Pseudomonadota</taxon>
        <taxon>Gammaproteobacteria</taxon>
        <taxon>Thiotrichales</taxon>
        <taxon>Thiotrichaceae</taxon>
        <taxon>environmental samples</taxon>
    </lineage>
</organism>
<accession>A0A6S6S971</accession>
<name>A0A6S6S971_9GAMM</name>
<keyword evidence="1" id="KW-1133">Transmembrane helix</keyword>
<evidence type="ECO:0000256" key="1">
    <source>
        <dbReference type="SAM" id="Phobius"/>
    </source>
</evidence>
<feature type="transmembrane region" description="Helical" evidence="1">
    <location>
        <begin position="70"/>
        <end position="92"/>
    </location>
</feature>
<evidence type="ECO:0008006" key="3">
    <source>
        <dbReference type="Google" id="ProtNLM"/>
    </source>
</evidence>
<gene>
    <name evidence="2" type="ORF">HELGO_WM11719</name>
</gene>
<reference evidence="2" key="1">
    <citation type="submission" date="2020-01" db="EMBL/GenBank/DDBJ databases">
        <authorList>
            <person name="Meier V. D."/>
            <person name="Meier V D."/>
        </authorList>
    </citation>
    <scope>NUCLEOTIDE SEQUENCE</scope>
    <source>
        <strain evidence="2">HLG_WM_MAG_07</strain>
    </source>
</reference>
<keyword evidence="1" id="KW-0812">Transmembrane</keyword>
<protein>
    <recommendedName>
        <fullName evidence="3">DUF4064 domain-containing protein</fullName>
    </recommendedName>
</protein>
<dbReference type="EMBL" id="CACVAY010000025">
    <property type="protein sequence ID" value="CAA6804933.1"/>
    <property type="molecule type" value="Genomic_DNA"/>
</dbReference>
<evidence type="ECO:0000313" key="2">
    <source>
        <dbReference type="EMBL" id="CAA6804933.1"/>
    </source>
</evidence>
<sequence>MNFLALFALLITFIGAGLTLLTGVNLLSGPLEGRACQTDCVQLYYYAGMVAAITGLILSLLSFRKIQGRAISIAAFLMAAALCSVFGVLFIAGNFF</sequence>
<feature type="transmembrane region" description="Helical" evidence="1">
    <location>
        <begin position="43"/>
        <end position="63"/>
    </location>
</feature>
<dbReference type="AlphaFoldDB" id="A0A6S6S971"/>
<keyword evidence="1" id="KW-0472">Membrane</keyword>